<evidence type="ECO:0000313" key="2">
    <source>
        <dbReference type="EMBL" id="OHW61218.1"/>
    </source>
</evidence>
<dbReference type="Pfam" id="PF01243">
    <property type="entry name" value="PNPOx_N"/>
    <property type="match status" value="1"/>
</dbReference>
<sequence>MKKNYYDESVMIDSCKEGVCIAESKKTVEEAVRYLCQDELFGVLATTGRDQPYTSLISFASTDDMKYILFSTPTETRKYNFIKEHEKVSVLVDNRSEGFKNLNKISAVTAIGRARVAEKEESAAWEDLIIRKHPNLEQFVKSKTTSTIVIEVSSYVYVRRFQEVFQWKPE</sequence>
<dbReference type="AlphaFoldDB" id="A0A1S1V3X6"/>
<dbReference type="InterPro" id="IPR012349">
    <property type="entry name" value="Split_barrel_FMN-bd"/>
</dbReference>
<name>A0A1S1V3X6_9FIRM</name>
<feature type="domain" description="Pyridoxamine 5'-phosphate oxidase N-terminal" evidence="1">
    <location>
        <begin position="29"/>
        <end position="126"/>
    </location>
</feature>
<dbReference type="STRING" id="39480.EUAN_24200"/>
<dbReference type="EMBL" id="MKIE01000023">
    <property type="protein sequence ID" value="OHW61218.1"/>
    <property type="molecule type" value="Genomic_DNA"/>
</dbReference>
<keyword evidence="3" id="KW-1185">Reference proteome</keyword>
<evidence type="ECO:0000259" key="1">
    <source>
        <dbReference type="Pfam" id="PF01243"/>
    </source>
</evidence>
<dbReference type="InterPro" id="IPR011576">
    <property type="entry name" value="Pyridox_Oxase_N"/>
</dbReference>
<comment type="caution">
    <text evidence="2">The sequence shown here is derived from an EMBL/GenBank/DDBJ whole genome shotgun (WGS) entry which is preliminary data.</text>
</comment>
<dbReference type="RefSeq" id="WP_169817395.1">
    <property type="nucleotide sequence ID" value="NZ_MKIE01000023.1"/>
</dbReference>
<reference evidence="2 3" key="1">
    <citation type="submission" date="2016-09" db="EMBL/GenBank/DDBJ databases">
        <title>Genome sequence of Eubacterium angustum.</title>
        <authorList>
            <person name="Poehlein A."/>
            <person name="Daniel R."/>
        </authorList>
    </citation>
    <scope>NUCLEOTIDE SEQUENCE [LARGE SCALE GENOMIC DNA]</scope>
    <source>
        <strain evidence="2 3">DSM 1989</strain>
    </source>
</reference>
<gene>
    <name evidence="2" type="ORF">EUAN_24200</name>
</gene>
<organism evidence="2 3">
    <name type="scientific">Andreesenia angusta</name>
    <dbReference type="NCBI Taxonomy" id="39480"/>
    <lineage>
        <taxon>Bacteria</taxon>
        <taxon>Bacillati</taxon>
        <taxon>Bacillota</taxon>
        <taxon>Tissierellia</taxon>
        <taxon>Tissierellales</taxon>
        <taxon>Gottschalkiaceae</taxon>
        <taxon>Andreesenia</taxon>
    </lineage>
</organism>
<dbReference type="Gene3D" id="2.30.110.10">
    <property type="entry name" value="Electron Transport, Fmn-binding Protein, Chain A"/>
    <property type="match status" value="1"/>
</dbReference>
<dbReference type="SUPFAM" id="SSF50475">
    <property type="entry name" value="FMN-binding split barrel"/>
    <property type="match status" value="1"/>
</dbReference>
<accession>A0A1S1V3X6</accession>
<protein>
    <submittedName>
        <fullName evidence="2">Pyridoxamine 5'-phosphate oxidase</fullName>
    </submittedName>
</protein>
<dbReference type="Proteomes" id="UP000180254">
    <property type="component" value="Unassembled WGS sequence"/>
</dbReference>
<evidence type="ECO:0000313" key="3">
    <source>
        <dbReference type="Proteomes" id="UP000180254"/>
    </source>
</evidence>
<proteinExistence type="predicted"/>